<dbReference type="InterPro" id="IPR004358">
    <property type="entry name" value="Sig_transdc_His_kin-like_C"/>
</dbReference>
<accession>A0A140LCZ0</accession>
<evidence type="ECO:0000256" key="6">
    <source>
        <dbReference type="ARBA" id="ARBA00022485"/>
    </source>
</evidence>
<dbReference type="InterPro" id="IPR050482">
    <property type="entry name" value="Sensor_HK_TwoCompSys"/>
</dbReference>
<comment type="catalytic activity">
    <reaction evidence="1">
        <text>ATP + protein L-histidine = ADP + protein N-phospho-L-histidine.</text>
        <dbReference type="EC" id="2.7.13.3"/>
    </reaction>
</comment>
<comment type="caution">
    <text evidence="18">The sequence shown here is derived from an EMBL/GenBank/DDBJ whole genome shotgun (WGS) entry which is preliminary data.</text>
</comment>
<keyword evidence="11" id="KW-0408">Iron</keyword>
<evidence type="ECO:0000256" key="8">
    <source>
        <dbReference type="ARBA" id="ARBA00022679"/>
    </source>
</evidence>
<dbReference type="FunCoup" id="A0A140LCZ0">
    <property type="interactions" value="42"/>
</dbReference>
<keyword evidence="13" id="KW-0411">Iron-sulfur</keyword>
<evidence type="ECO:0000256" key="10">
    <source>
        <dbReference type="ARBA" id="ARBA00022777"/>
    </source>
</evidence>
<dbReference type="GO" id="GO:0046872">
    <property type="term" value="F:metal ion binding"/>
    <property type="evidence" value="ECO:0007669"/>
    <property type="project" value="UniProtKB-KW"/>
</dbReference>
<dbReference type="EC" id="2.7.13.3" evidence="4"/>
<evidence type="ECO:0000256" key="2">
    <source>
        <dbReference type="ARBA" id="ARBA00001966"/>
    </source>
</evidence>
<dbReference type="InterPro" id="IPR016381">
    <property type="entry name" value="Sig_transdc_His_kinase_DegS"/>
</dbReference>
<dbReference type="GO" id="GO:0005737">
    <property type="term" value="C:cytoplasm"/>
    <property type="evidence" value="ECO:0007669"/>
    <property type="project" value="UniProtKB-SubCell"/>
</dbReference>
<evidence type="ECO:0000256" key="14">
    <source>
        <dbReference type="ARBA" id="ARBA00024827"/>
    </source>
</evidence>
<dbReference type="InterPro" id="IPR008595">
    <property type="entry name" value="DegS"/>
</dbReference>
<keyword evidence="7" id="KW-0963">Cytoplasm</keyword>
<protein>
    <recommendedName>
        <fullName evidence="5">Oxygen sensor histidine kinase NreB</fullName>
        <ecNumber evidence="4">2.7.13.3</ecNumber>
    </recommendedName>
    <alternativeName>
        <fullName evidence="15">Nitrogen regulation protein B</fullName>
    </alternativeName>
</protein>
<dbReference type="Gene3D" id="1.20.5.1930">
    <property type="match status" value="1"/>
</dbReference>
<dbReference type="PANTHER" id="PTHR24421:SF55">
    <property type="entry name" value="SENSOR HISTIDINE KINASE YDFH"/>
    <property type="match status" value="1"/>
</dbReference>
<dbReference type="PRINTS" id="PR00344">
    <property type="entry name" value="BCTRLSENSOR"/>
</dbReference>
<evidence type="ECO:0000256" key="9">
    <source>
        <dbReference type="ARBA" id="ARBA00022723"/>
    </source>
</evidence>
<dbReference type="OrthoDB" id="9781904at2"/>
<proteinExistence type="predicted"/>
<evidence type="ECO:0000259" key="17">
    <source>
        <dbReference type="PROSITE" id="PS50109"/>
    </source>
</evidence>
<dbReference type="PIRSF" id="PIRSF003169">
    <property type="entry name" value="STHK_DegS"/>
    <property type="match status" value="1"/>
</dbReference>
<feature type="coiled-coil region" evidence="16">
    <location>
        <begin position="103"/>
        <end position="166"/>
    </location>
</feature>
<dbReference type="Gene3D" id="3.30.565.10">
    <property type="entry name" value="Histidine kinase-like ATPase, C-terminal domain"/>
    <property type="match status" value="1"/>
</dbReference>
<dbReference type="GO" id="GO:0000155">
    <property type="term" value="F:phosphorelay sensor kinase activity"/>
    <property type="evidence" value="ECO:0007669"/>
    <property type="project" value="InterPro"/>
</dbReference>
<dbReference type="SUPFAM" id="SSF55874">
    <property type="entry name" value="ATPase domain of HSP90 chaperone/DNA topoisomerase II/histidine kinase"/>
    <property type="match status" value="1"/>
</dbReference>
<dbReference type="GO" id="GO:0046983">
    <property type="term" value="F:protein dimerization activity"/>
    <property type="evidence" value="ECO:0007669"/>
    <property type="project" value="InterPro"/>
</dbReference>
<reference evidence="18 19" key="1">
    <citation type="submission" date="2015-12" db="EMBL/GenBank/DDBJ databases">
        <title>Draft genome sequnece of Fervidicola ferrireducens strain Y170.</title>
        <authorList>
            <person name="Patel B.K."/>
        </authorList>
    </citation>
    <scope>NUCLEOTIDE SEQUENCE [LARGE SCALE GENOMIC DNA]</scope>
    <source>
        <strain evidence="18 19">Y170</strain>
    </source>
</reference>
<evidence type="ECO:0000313" key="19">
    <source>
        <dbReference type="Proteomes" id="UP000070427"/>
    </source>
</evidence>
<dbReference type="Pfam" id="PF02518">
    <property type="entry name" value="HATPase_c"/>
    <property type="match status" value="1"/>
</dbReference>
<dbReference type="InterPro" id="IPR011712">
    <property type="entry name" value="Sig_transdc_His_kin_sub3_dim/P"/>
</dbReference>
<comment type="cofactor">
    <cofactor evidence="2">
        <name>[4Fe-4S] cluster</name>
        <dbReference type="ChEBI" id="CHEBI:49883"/>
    </cofactor>
</comment>
<evidence type="ECO:0000256" key="15">
    <source>
        <dbReference type="ARBA" id="ARBA00030800"/>
    </source>
</evidence>
<keyword evidence="9" id="KW-0479">Metal-binding</keyword>
<evidence type="ECO:0000256" key="4">
    <source>
        <dbReference type="ARBA" id="ARBA00012438"/>
    </source>
</evidence>
<keyword evidence="8 18" id="KW-0808">Transferase</keyword>
<evidence type="ECO:0000313" key="18">
    <source>
        <dbReference type="EMBL" id="KXG78415.1"/>
    </source>
</evidence>
<name>A0A140LCZ0_9FIRM</name>
<evidence type="ECO:0000256" key="13">
    <source>
        <dbReference type="ARBA" id="ARBA00023014"/>
    </source>
</evidence>
<comment type="subcellular location">
    <subcellularLocation>
        <location evidence="3">Cytoplasm</location>
    </subcellularLocation>
</comment>
<dbReference type="Proteomes" id="UP000070427">
    <property type="component" value="Unassembled WGS sequence"/>
</dbReference>
<dbReference type="InterPro" id="IPR003594">
    <property type="entry name" value="HATPase_dom"/>
</dbReference>
<organism evidence="18 19">
    <name type="scientific">Fervidicola ferrireducens</name>
    <dbReference type="NCBI Taxonomy" id="520764"/>
    <lineage>
        <taxon>Bacteria</taxon>
        <taxon>Bacillati</taxon>
        <taxon>Bacillota</taxon>
        <taxon>Clostridia</taxon>
        <taxon>Thermosediminibacterales</taxon>
        <taxon>Thermosediminibacteraceae</taxon>
        <taxon>Fervidicola</taxon>
    </lineage>
</organism>
<dbReference type="CDD" id="cd16917">
    <property type="entry name" value="HATPase_UhpB-NarQ-NarX-like"/>
    <property type="match status" value="1"/>
</dbReference>
<keyword evidence="16" id="KW-0175">Coiled coil</keyword>
<evidence type="ECO:0000256" key="3">
    <source>
        <dbReference type="ARBA" id="ARBA00004496"/>
    </source>
</evidence>
<dbReference type="PANTHER" id="PTHR24421">
    <property type="entry name" value="NITRATE/NITRITE SENSOR PROTEIN NARX-RELATED"/>
    <property type="match status" value="1"/>
</dbReference>
<feature type="coiled-coil region" evidence="16">
    <location>
        <begin position="26"/>
        <end position="67"/>
    </location>
</feature>
<dbReference type="InterPro" id="IPR036890">
    <property type="entry name" value="HATPase_C_sf"/>
</dbReference>
<comment type="function">
    <text evidence="14">Member of the two-component regulatory system NreB/NreC involved in the control of dissimilatory nitrate/nitrite reduction in response to oxygen. NreB functions as a direct oxygen sensor histidine kinase which is autophosphorylated, in the absence of oxygen, probably at the conserved histidine residue, and transfers its phosphate group probably to a conserved aspartate residue of NreC. NreB/NreC activates the expression of the nitrate (narGHJI) and nitrite (nir) reductase operons, as well as the putative nitrate transporter gene narT.</text>
</comment>
<dbReference type="SMART" id="SM00387">
    <property type="entry name" value="HATPase_c"/>
    <property type="match status" value="1"/>
</dbReference>
<evidence type="ECO:0000256" key="1">
    <source>
        <dbReference type="ARBA" id="ARBA00000085"/>
    </source>
</evidence>
<keyword evidence="6" id="KW-0004">4Fe-4S</keyword>
<dbReference type="Pfam" id="PF07730">
    <property type="entry name" value="HisKA_3"/>
    <property type="match status" value="1"/>
</dbReference>
<evidence type="ECO:0000256" key="7">
    <source>
        <dbReference type="ARBA" id="ARBA00022490"/>
    </source>
</evidence>
<dbReference type="InterPro" id="IPR005467">
    <property type="entry name" value="His_kinase_dom"/>
</dbReference>
<gene>
    <name evidence="18" type="primary">degS</name>
    <name evidence="18" type="ORF">AN618_04820</name>
</gene>
<dbReference type="Pfam" id="PF05384">
    <property type="entry name" value="DegS"/>
    <property type="match status" value="1"/>
</dbReference>
<dbReference type="GO" id="GO:0051539">
    <property type="term" value="F:4 iron, 4 sulfur cluster binding"/>
    <property type="evidence" value="ECO:0007669"/>
    <property type="project" value="UniProtKB-KW"/>
</dbReference>
<dbReference type="PROSITE" id="PS50109">
    <property type="entry name" value="HIS_KIN"/>
    <property type="match status" value="1"/>
</dbReference>
<feature type="domain" description="Histidine kinase" evidence="17">
    <location>
        <begin position="290"/>
        <end position="380"/>
    </location>
</feature>
<evidence type="ECO:0000256" key="16">
    <source>
        <dbReference type="SAM" id="Coils"/>
    </source>
</evidence>
<dbReference type="InParanoid" id="A0A140LCZ0"/>
<evidence type="ECO:0000256" key="11">
    <source>
        <dbReference type="ARBA" id="ARBA00023004"/>
    </source>
</evidence>
<dbReference type="EMBL" id="LOED01000003">
    <property type="protein sequence ID" value="KXG78415.1"/>
    <property type="molecule type" value="Genomic_DNA"/>
</dbReference>
<keyword evidence="12" id="KW-0902">Two-component regulatory system</keyword>
<evidence type="ECO:0000256" key="5">
    <source>
        <dbReference type="ARBA" id="ARBA00017322"/>
    </source>
</evidence>
<dbReference type="AlphaFoldDB" id="A0A140LCZ0"/>
<dbReference type="GO" id="GO:0016020">
    <property type="term" value="C:membrane"/>
    <property type="evidence" value="ECO:0007669"/>
    <property type="project" value="InterPro"/>
</dbReference>
<evidence type="ECO:0000256" key="12">
    <source>
        <dbReference type="ARBA" id="ARBA00023012"/>
    </source>
</evidence>
<sequence>MKRVRLDPKHLENVIKSTIEAVEKGHEETFRIAEHAKKECERLEKDIKEIKIKIAETIKSVDRLEKMEKNSRYQLMIVSKDFEKYSEEDIKAAYERSREIQIMLTLEREREKQLREKRDEMERNLKNMQEILKKAERVSLQMGVALNFLKGNLQDLSEKLTDINQKQLFAGKIIKVQEEERKAIAREIHDGPAQSIANLLLQLEVLEKICEEDPDTVKKELKDLKKLVKNTLGEIRKIIFNLRPSALDALGIEAVAGRYCAEFQEDTGISVDFVVLGERVKLDSTVEITLFRVIQEALSNVKKHARAKNVRVKLEFLPHMVNLVIEDDGVGFNIEKLDEREGEHFGLVNIRERVDLLNGTVRIRSEPGRGTNIYITIPLR</sequence>
<keyword evidence="10 18" id="KW-0418">Kinase</keyword>
<keyword evidence="19" id="KW-1185">Reference proteome</keyword>
<dbReference type="STRING" id="520764.AN618_04820"/>
<dbReference type="RefSeq" id="WP_066351590.1">
    <property type="nucleotide sequence ID" value="NZ_LOED01000003.1"/>
</dbReference>